<evidence type="ECO:0000256" key="3">
    <source>
        <dbReference type="SAM" id="SignalP"/>
    </source>
</evidence>
<dbReference type="SUPFAM" id="SSF56925">
    <property type="entry name" value="OMPA-like"/>
    <property type="match status" value="1"/>
</dbReference>
<accession>A0ABR6ZE93</accession>
<keyword evidence="2 3" id="KW-0732">Signal</keyword>
<protein>
    <submittedName>
        <fullName evidence="5">Porin family protein</fullName>
    </submittedName>
</protein>
<proteinExistence type="predicted"/>
<evidence type="ECO:0000256" key="2">
    <source>
        <dbReference type="ARBA" id="ARBA00022729"/>
    </source>
</evidence>
<comment type="caution">
    <text evidence="5">The sequence shown here is derived from an EMBL/GenBank/DDBJ whole genome shotgun (WGS) entry which is preliminary data.</text>
</comment>
<feature type="domain" description="Outer membrane protein beta-barrel" evidence="4">
    <location>
        <begin position="8"/>
        <end position="186"/>
    </location>
</feature>
<feature type="signal peptide" evidence="3">
    <location>
        <begin position="1"/>
        <end position="24"/>
    </location>
</feature>
<dbReference type="Gene3D" id="2.40.160.20">
    <property type="match status" value="1"/>
</dbReference>
<evidence type="ECO:0000313" key="6">
    <source>
        <dbReference type="Proteomes" id="UP000646911"/>
    </source>
</evidence>
<dbReference type="Proteomes" id="UP000646911">
    <property type="component" value="Unassembled WGS sequence"/>
</dbReference>
<name>A0ABR6ZE93_9BURK</name>
<reference evidence="5 6" key="1">
    <citation type="submission" date="2020-08" db="EMBL/GenBank/DDBJ databases">
        <title>Novel species isolated from subtropical streams in China.</title>
        <authorList>
            <person name="Lu H."/>
        </authorList>
    </citation>
    <scope>NUCLEOTIDE SEQUENCE [LARGE SCALE GENOMIC DNA]</scope>
    <source>
        <strain evidence="5 6">NL8W</strain>
    </source>
</reference>
<keyword evidence="6" id="KW-1185">Reference proteome</keyword>
<dbReference type="Pfam" id="PF13505">
    <property type="entry name" value="OMP_b-brl"/>
    <property type="match status" value="1"/>
</dbReference>
<evidence type="ECO:0000259" key="4">
    <source>
        <dbReference type="Pfam" id="PF13505"/>
    </source>
</evidence>
<dbReference type="InterPro" id="IPR011250">
    <property type="entry name" value="OMP/PagP_B-barrel"/>
</dbReference>
<dbReference type="InterPro" id="IPR027385">
    <property type="entry name" value="Beta-barrel_OMP"/>
</dbReference>
<organism evidence="5 6">
    <name type="scientific">Undibacterium umbellatum</name>
    <dbReference type="NCBI Taxonomy" id="2762300"/>
    <lineage>
        <taxon>Bacteria</taxon>
        <taxon>Pseudomonadati</taxon>
        <taxon>Pseudomonadota</taxon>
        <taxon>Betaproteobacteria</taxon>
        <taxon>Burkholderiales</taxon>
        <taxon>Oxalobacteraceae</taxon>
        <taxon>Undibacterium</taxon>
    </lineage>
</organism>
<dbReference type="RefSeq" id="WP_186955551.1">
    <property type="nucleotide sequence ID" value="NZ_JACOFX010000013.1"/>
</dbReference>
<evidence type="ECO:0000256" key="1">
    <source>
        <dbReference type="ARBA" id="ARBA00004442"/>
    </source>
</evidence>
<dbReference type="EMBL" id="JACOFX010000013">
    <property type="protein sequence ID" value="MBC3910050.1"/>
    <property type="molecule type" value="Genomic_DNA"/>
</dbReference>
<comment type="subcellular location">
    <subcellularLocation>
        <location evidence="1">Cell outer membrane</location>
    </subcellularLocation>
</comment>
<feature type="chain" id="PRO_5046934045" evidence="3">
    <location>
        <begin position="25"/>
        <end position="186"/>
    </location>
</feature>
<evidence type="ECO:0000313" key="5">
    <source>
        <dbReference type="EMBL" id="MBC3910050.1"/>
    </source>
</evidence>
<gene>
    <name evidence="5" type="ORF">H8L47_21025</name>
</gene>
<sequence>MLNKKIIAAALAISGLFAGATASAQVYVGATVGQARWNMDCAGTSSCKTNDTSFNILGGYNLNSNWGVEASYYSLGTVKASAGGLSAELKATGIDLAGVYRAQLNTNWGVFTKLGLAYSKGEATASFGNLRGSTSENSAQVMAGVGVTYAFTPNFAARAEITTRKVDFVGSSGNITNLNVGVQAAF</sequence>